<name>A0ABS0DZ73_9GAMM</name>
<keyword evidence="3" id="KW-1185">Reference proteome</keyword>
<dbReference type="RefSeq" id="WP_195812680.1">
    <property type="nucleotide sequence ID" value="NZ_JADOBI010000001.1"/>
</dbReference>
<evidence type="ECO:0000313" key="2">
    <source>
        <dbReference type="EMBL" id="MBF7978130.1"/>
    </source>
</evidence>
<protein>
    <submittedName>
        <fullName evidence="2">Arc family DNA-binding protein</fullName>
    </submittedName>
</protein>
<sequence length="54" mass="6098">MENARNIAPTGIRFPDWLKDALKSAASKECRSLNGEVIKRLEKSLREEGFLNGH</sequence>
<dbReference type="InterPro" id="IPR010985">
    <property type="entry name" value="Ribbon_hlx_hlx"/>
</dbReference>
<gene>
    <name evidence="2" type="ORF">IV433_01750</name>
</gene>
<accession>A0ABS0DZ73</accession>
<dbReference type="Proteomes" id="UP000636811">
    <property type="component" value="Unassembled WGS sequence"/>
</dbReference>
<evidence type="ECO:0000313" key="3">
    <source>
        <dbReference type="Proteomes" id="UP000636811"/>
    </source>
</evidence>
<proteinExistence type="predicted"/>
<feature type="domain" description="Arc-like DNA binding" evidence="1">
    <location>
        <begin position="12"/>
        <end position="52"/>
    </location>
</feature>
<organism evidence="2 3">
    <name type="scientific">Rahnella laticis</name>
    <dbReference type="NCBI Taxonomy" id="2787622"/>
    <lineage>
        <taxon>Bacteria</taxon>
        <taxon>Pseudomonadati</taxon>
        <taxon>Pseudomonadota</taxon>
        <taxon>Gammaproteobacteria</taxon>
        <taxon>Enterobacterales</taxon>
        <taxon>Yersiniaceae</taxon>
        <taxon>Rahnella</taxon>
    </lineage>
</organism>
<dbReference type="GO" id="GO:0003677">
    <property type="term" value="F:DNA binding"/>
    <property type="evidence" value="ECO:0007669"/>
    <property type="project" value="UniProtKB-KW"/>
</dbReference>
<dbReference type="InterPro" id="IPR005569">
    <property type="entry name" value="Arc_DNA-bd_dom"/>
</dbReference>
<dbReference type="Gene3D" id="1.10.1220.10">
    <property type="entry name" value="Met repressor-like"/>
    <property type="match status" value="1"/>
</dbReference>
<comment type="caution">
    <text evidence="2">The sequence shown here is derived from an EMBL/GenBank/DDBJ whole genome shotgun (WGS) entry which is preliminary data.</text>
</comment>
<keyword evidence="2" id="KW-0238">DNA-binding</keyword>
<reference evidence="2 3" key="1">
    <citation type="submission" date="2020-11" db="EMBL/GenBank/DDBJ databases">
        <title>Taxonomic investigation of Rahnella strains.</title>
        <authorList>
            <person name="Lee S.D."/>
        </authorList>
    </citation>
    <scope>NUCLEOTIDE SEQUENCE [LARGE SCALE GENOMIC DNA]</scope>
    <source>
        <strain evidence="2 3">SAP-17</strain>
    </source>
</reference>
<dbReference type="InterPro" id="IPR013321">
    <property type="entry name" value="Arc_rbn_hlx_hlx"/>
</dbReference>
<dbReference type="EMBL" id="JADOBI010000001">
    <property type="protein sequence ID" value="MBF7978130.1"/>
    <property type="molecule type" value="Genomic_DNA"/>
</dbReference>
<dbReference type="SUPFAM" id="SSF47598">
    <property type="entry name" value="Ribbon-helix-helix"/>
    <property type="match status" value="1"/>
</dbReference>
<dbReference type="Pfam" id="PF03869">
    <property type="entry name" value="Arc"/>
    <property type="match status" value="1"/>
</dbReference>
<evidence type="ECO:0000259" key="1">
    <source>
        <dbReference type="Pfam" id="PF03869"/>
    </source>
</evidence>